<dbReference type="PROSITE" id="PS50972">
    <property type="entry name" value="PTERIN_BINDING"/>
    <property type="match status" value="1"/>
</dbReference>
<dbReference type="SUPFAM" id="SSF51717">
    <property type="entry name" value="Dihydropteroate synthetase-like"/>
    <property type="match status" value="1"/>
</dbReference>
<keyword evidence="11" id="KW-1185">Reference proteome</keyword>
<evidence type="ECO:0000256" key="8">
    <source>
        <dbReference type="ARBA" id="ARBA00022909"/>
    </source>
</evidence>
<dbReference type="OrthoDB" id="9811744at2"/>
<gene>
    <name evidence="10" type="primary">folP</name>
    <name evidence="10" type="ORF">CAMGR0001_1973</name>
</gene>
<dbReference type="GO" id="GO:0046656">
    <property type="term" value="P:folic acid biosynthetic process"/>
    <property type="evidence" value="ECO:0007669"/>
    <property type="project" value="UniProtKB-KW"/>
</dbReference>
<comment type="pathway">
    <text evidence="3">Cofactor biosynthesis; tetrahydrofolate biosynthesis; 7,8-dihydrofolate from 2-amino-4-hydroxy-6-hydroxymethyl-7,8-dihydropteridine diphosphate and 4-aminobenzoate: step 1/2.</text>
</comment>
<dbReference type="GO" id="GO:0046654">
    <property type="term" value="P:tetrahydrofolate biosynthetic process"/>
    <property type="evidence" value="ECO:0007669"/>
    <property type="project" value="TreeGrafter"/>
</dbReference>
<protein>
    <recommendedName>
        <fullName evidence="4">dihydropteroate synthase</fullName>
        <ecNumber evidence="4">2.5.1.15</ecNumber>
    </recommendedName>
</protein>
<dbReference type="PANTHER" id="PTHR20941">
    <property type="entry name" value="FOLATE SYNTHESIS PROTEINS"/>
    <property type="match status" value="1"/>
</dbReference>
<evidence type="ECO:0000313" key="11">
    <source>
        <dbReference type="Proteomes" id="UP000005709"/>
    </source>
</evidence>
<reference evidence="10 11" key="1">
    <citation type="submission" date="2009-07" db="EMBL/GenBank/DDBJ databases">
        <authorList>
            <person name="Madupu R."/>
            <person name="Sebastian Y."/>
            <person name="Durkin A.S."/>
            <person name="Torralba M."/>
            <person name="Methe B."/>
            <person name="Sutton G.G."/>
            <person name="Strausberg R.L."/>
            <person name="Nelson K.E."/>
        </authorList>
    </citation>
    <scope>NUCLEOTIDE SEQUENCE [LARGE SCALE GENOMIC DNA]</scope>
    <source>
        <strain evidence="10 11">RM3268</strain>
    </source>
</reference>
<dbReference type="STRING" id="824.CGRAC_1451"/>
<feature type="domain" description="Pterin-binding" evidence="9">
    <location>
        <begin position="117"/>
        <end position="368"/>
    </location>
</feature>
<keyword evidence="6" id="KW-0479">Metal-binding</keyword>
<dbReference type="eggNOG" id="COG0294">
    <property type="taxonomic scope" value="Bacteria"/>
</dbReference>
<dbReference type="InterPro" id="IPR045031">
    <property type="entry name" value="DHP_synth-like"/>
</dbReference>
<dbReference type="GO" id="GO:0005829">
    <property type="term" value="C:cytosol"/>
    <property type="evidence" value="ECO:0007669"/>
    <property type="project" value="TreeGrafter"/>
</dbReference>
<dbReference type="Pfam" id="PF00809">
    <property type="entry name" value="Pterin_bind"/>
    <property type="match status" value="1"/>
</dbReference>
<sequence>MKIYKISNEADFALICERIGVRNAGRAIMQKKSRLNFFYLKDLRAPAANILKQDALSIGAELACNEGVILGRDDTDAVLIANDRQIEALAQKEALQDFGLKELAKFLSEKFTKPQSCEIMGVVNINSDSFNPASRAASLKEAICKIEKMIEQGAAIIDIGGVSSRPGSQYCGRDEEFARIKDVLSEIYRLRLHEKAKFSLDSFDEYCLEFALDRGFSIINDISANLALAPLALRYDAAYVLMHMQGKPQNMQLAPKYDDLMGEIDEFFAQNLQQLQSAGLKKIILDVGIGFGKTAEQNLVLIKNLEHFLHFGCPLLVGASRKSVIDFYSPSAVADRLAGSLYLHQIAALNGAAIIRTHDVFEHVQMLRLMRAMDAAAVKF</sequence>
<dbReference type="Gene3D" id="3.20.20.20">
    <property type="entry name" value="Dihydropteroate synthase-like"/>
    <property type="match status" value="1"/>
</dbReference>
<evidence type="ECO:0000259" key="9">
    <source>
        <dbReference type="PROSITE" id="PS50972"/>
    </source>
</evidence>
<evidence type="ECO:0000313" key="10">
    <source>
        <dbReference type="EMBL" id="EEV16276.1"/>
    </source>
</evidence>
<dbReference type="NCBIfam" id="TIGR01496">
    <property type="entry name" value="DHPS"/>
    <property type="match status" value="1"/>
</dbReference>
<dbReference type="CDD" id="cd00739">
    <property type="entry name" value="DHPS"/>
    <property type="match status" value="1"/>
</dbReference>
<dbReference type="PANTHER" id="PTHR20941:SF1">
    <property type="entry name" value="FOLIC ACID SYNTHESIS PROTEIN FOL1"/>
    <property type="match status" value="1"/>
</dbReference>
<evidence type="ECO:0000256" key="5">
    <source>
        <dbReference type="ARBA" id="ARBA00022679"/>
    </source>
</evidence>
<evidence type="ECO:0000256" key="2">
    <source>
        <dbReference type="ARBA" id="ARBA00001946"/>
    </source>
</evidence>
<dbReference type="AlphaFoldDB" id="C8PLG4"/>
<dbReference type="GO" id="GO:0004156">
    <property type="term" value="F:dihydropteroate synthase activity"/>
    <property type="evidence" value="ECO:0007669"/>
    <property type="project" value="UniProtKB-EC"/>
</dbReference>
<evidence type="ECO:0000256" key="6">
    <source>
        <dbReference type="ARBA" id="ARBA00022723"/>
    </source>
</evidence>
<evidence type="ECO:0000256" key="1">
    <source>
        <dbReference type="ARBA" id="ARBA00000012"/>
    </source>
</evidence>
<accession>C8PLG4</accession>
<evidence type="ECO:0000256" key="7">
    <source>
        <dbReference type="ARBA" id="ARBA00022842"/>
    </source>
</evidence>
<dbReference type="PIRSF" id="PIRSF000501">
    <property type="entry name" value="DHPS_Campy_prd"/>
    <property type="match status" value="1"/>
</dbReference>
<dbReference type="GO" id="GO:0046872">
    <property type="term" value="F:metal ion binding"/>
    <property type="evidence" value="ECO:0007669"/>
    <property type="project" value="UniProtKB-KW"/>
</dbReference>
<proteinExistence type="predicted"/>
<evidence type="ECO:0000256" key="3">
    <source>
        <dbReference type="ARBA" id="ARBA00004763"/>
    </source>
</evidence>
<dbReference type="InterPro" id="IPR011005">
    <property type="entry name" value="Dihydropteroate_synth-like_sf"/>
</dbReference>
<dbReference type="InterPro" id="IPR000489">
    <property type="entry name" value="Pterin-binding_dom"/>
</dbReference>
<keyword evidence="7" id="KW-0460">Magnesium</keyword>
<organism evidence="10 11">
    <name type="scientific">Campylobacter gracilis RM3268</name>
    <dbReference type="NCBI Taxonomy" id="553220"/>
    <lineage>
        <taxon>Bacteria</taxon>
        <taxon>Pseudomonadati</taxon>
        <taxon>Campylobacterota</taxon>
        <taxon>Epsilonproteobacteria</taxon>
        <taxon>Campylobacterales</taxon>
        <taxon>Campylobacteraceae</taxon>
        <taxon>Campylobacter</taxon>
    </lineage>
</organism>
<dbReference type="EC" id="2.5.1.15" evidence="4"/>
<keyword evidence="5 10" id="KW-0808">Transferase</keyword>
<dbReference type="PROSITE" id="PS00793">
    <property type="entry name" value="DHPS_2"/>
    <property type="match status" value="1"/>
</dbReference>
<comment type="cofactor">
    <cofactor evidence="2">
        <name>Mg(2+)</name>
        <dbReference type="ChEBI" id="CHEBI:18420"/>
    </cofactor>
</comment>
<dbReference type="InterPro" id="IPR016227">
    <property type="entry name" value="Dihydropteroate_synthase_prd"/>
</dbReference>
<evidence type="ECO:0000256" key="4">
    <source>
        <dbReference type="ARBA" id="ARBA00012458"/>
    </source>
</evidence>
<dbReference type="RefSeq" id="WP_005873252.1">
    <property type="nucleotide sequence ID" value="NZ_ACYG01000032.1"/>
</dbReference>
<name>C8PLG4_9BACT</name>
<comment type="caution">
    <text evidence="10">The sequence shown here is derived from an EMBL/GenBank/DDBJ whole genome shotgun (WGS) entry which is preliminary data.</text>
</comment>
<dbReference type="Proteomes" id="UP000005709">
    <property type="component" value="Unassembled WGS sequence"/>
</dbReference>
<comment type="catalytic activity">
    <reaction evidence="1">
        <text>(7,8-dihydropterin-6-yl)methyl diphosphate + 4-aminobenzoate = 7,8-dihydropteroate + diphosphate</text>
        <dbReference type="Rhea" id="RHEA:19949"/>
        <dbReference type="ChEBI" id="CHEBI:17836"/>
        <dbReference type="ChEBI" id="CHEBI:17839"/>
        <dbReference type="ChEBI" id="CHEBI:33019"/>
        <dbReference type="ChEBI" id="CHEBI:72950"/>
        <dbReference type="EC" id="2.5.1.15"/>
    </reaction>
</comment>
<dbReference type="EMBL" id="ACYG01000032">
    <property type="protein sequence ID" value="EEV16276.1"/>
    <property type="molecule type" value="Genomic_DNA"/>
</dbReference>
<keyword evidence="8" id="KW-0289">Folate biosynthesis</keyword>
<dbReference type="InterPro" id="IPR006390">
    <property type="entry name" value="DHP_synth_dom"/>
</dbReference>